<name>A0A7U3YMI9_DESPD</name>
<accession>A0A7U3YMI9</accession>
<evidence type="ECO:0000259" key="1">
    <source>
        <dbReference type="Pfam" id="PF01471"/>
    </source>
</evidence>
<reference evidence="2 3" key="1">
    <citation type="journal article" date="2011" name="Stand. Genomic Sci.">
        <title>Complete genome sequence of Desulfobulbus propionicus type strain (1pr3).</title>
        <authorList>
            <person name="Pagani I."/>
            <person name="Lapidus A."/>
            <person name="Nolan M."/>
            <person name="Lucas S."/>
            <person name="Hammon N."/>
            <person name="Deshpande S."/>
            <person name="Cheng J.F."/>
            <person name="Chertkov O."/>
            <person name="Davenport K."/>
            <person name="Tapia R."/>
            <person name="Han C."/>
            <person name="Goodwin L."/>
            <person name="Pitluck S."/>
            <person name="Liolios K."/>
            <person name="Mavromatis K."/>
            <person name="Ivanova N."/>
            <person name="Mikhailova N."/>
            <person name="Pati A."/>
            <person name="Chen A."/>
            <person name="Palaniappan K."/>
            <person name="Land M."/>
            <person name="Hauser L."/>
            <person name="Chang Y.J."/>
            <person name="Jeffries C.D."/>
            <person name="Detter J.C."/>
            <person name="Brambilla E."/>
            <person name="Kannan K.P."/>
            <person name="Djao O.D."/>
            <person name="Rohde M."/>
            <person name="Pukall R."/>
            <person name="Spring S."/>
            <person name="Goker M."/>
            <person name="Sikorski J."/>
            <person name="Woyke T."/>
            <person name="Bristow J."/>
            <person name="Eisen J.A."/>
            <person name="Markowitz V."/>
            <person name="Hugenholtz P."/>
            <person name="Kyrpides N.C."/>
            <person name="Klenk H.P."/>
        </authorList>
    </citation>
    <scope>NUCLEOTIDE SEQUENCE [LARGE SCALE GENOMIC DNA]</scope>
    <source>
        <strain evidence="3">ATCC 33891 / DSM 2032 / 1pr3</strain>
    </source>
</reference>
<dbReference type="RefSeq" id="WP_015724678.1">
    <property type="nucleotide sequence ID" value="NC_014972.1"/>
</dbReference>
<dbReference type="Gene3D" id="1.10.101.10">
    <property type="entry name" value="PGBD-like superfamily/PGBD"/>
    <property type="match status" value="1"/>
</dbReference>
<dbReference type="SUPFAM" id="SSF47090">
    <property type="entry name" value="PGBD-like"/>
    <property type="match status" value="1"/>
</dbReference>
<evidence type="ECO:0000313" key="2">
    <source>
        <dbReference type="EMBL" id="ADW18138.1"/>
    </source>
</evidence>
<dbReference type="InterPro" id="IPR036365">
    <property type="entry name" value="PGBD-like_sf"/>
</dbReference>
<protein>
    <submittedName>
        <fullName evidence="2">Peptidoglycan-binding domain 1 protein</fullName>
    </submittedName>
</protein>
<dbReference type="EMBL" id="CP002364">
    <property type="protein sequence ID" value="ADW18138.1"/>
    <property type="molecule type" value="Genomic_DNA"/>
</dbReference>
<dbReference type="Pfam" id="PF01471">
    <property type="entry name" value="PG_binding_1"/>
    <property type="match status" value="1"/>
</dbReference>
<dbReference type="AlphaFoldDB" id="A0A7U3YMI9"/>
<dbReference type="InterPro" id="IPR036366">
    <property type="entry name" value="PGBDSf"/>
</dbReference>
<dbReference type="InterPro" id="IPR002477">
    <property type="entry name" value="Peptidoglycan-bd-like"/>
</dbReference>
<keyword evidence="3" id="KW-1185">Reference proteome</keyword>
<sequence>MTRVYFQRASKGYRAVRGEVVRQIQVALRAAGADPEEIDGIYGGDTEKALKAYQQAKGMESNGKITTETWSSLMGEAPPSLFARCLQLTGDFEGHGFQKIAGNFDGAGLTWGIIGFTLQHGELKRIISEVAQQYPALLDQAFGSLRDDLLDVLRQSKNEQIAWANAISIGSNKYRVQGPWEQAFATLGTFPEVQAVQLKRVGAYWDIALRDTKRFGLKSERGLALCFDIAVQNGGIDFAQEERGILKWLANHPDAVESDKLARIADVVAENSRPQYVEDVRRRKRTIATGDGVVHGARYATQDWGIAEHPWIV</sequence>
<dbReference type="KEGG" id="dpr:Despr_1990"/>
<feature type="domain" description="Peptidoglycan binding-like" evidence="1">
    <location>
        <begin position="17"/>
        <end position="73"/>
    </location>
</feature>
<organism evidence="2 3">
    <name type="scientific">Desulfobulbus propionicus (strain ATCC 33891 / DSM 2032 / VKM B-1956 / 1pr3)</name>
    <dbReference type="NCBI Taxonomy" id="577650"/>
    <lineage>
        <taxon>Bacteria</taxon>
        <taxon>Pseudomonadati</taxon>
        <taxon>Thermodesulfobacteriota</taxon>
        <taxon>Desulfobulbia</taxon>
        <taxon>Desulfobulbales</taxon>
        <taxon>Desulfobulbaceae</taxon>
        <taxon>Desulfobulbus</taxon>
    </lineage>
</organism>
<dbReference type="Proteomes" id="UP000006365">
    <property type="component" value="Chromosome"/>
</dbReference>
<gene>
    <name evidence="2" type="ordered locus">Despr_1990</name>
</gene>
<evidence type="ECO:0000313" key="3">
    <source>
        <dbReference type="Proteomes" id="UP000006365"/>
    </source>
</evidence>
<proteinExistence type="predicted"/>